<dbReference type="CDD" id="cd01127">
    <property type="entry name" value="TrwB_TraG_TraD_VirD4"/>
    <property type="match status" value="1"/>
</dbReference>
<dbReference type="InterPro" id="IPR002543">
    <property type="entry name" value="FtsK_dom"/>
</dbReference>
<evidence type="ECO:0000256" key="5">
    <source>
        <dbReference type="SAM" id="Phobius"/>
    </source>
</evidence>
<dbReference type="PANTHER" id="PTHR22683">
    <property type="entry name" value="SPORULATION PROTEIN RELATED"/>
    <property type="match status" value="1"/>
</dbReference>
<organism evidence="7 8">
    <name type="scientific">Streptomyces fildesensis</name>
    <dbReference type="NCBI Taxonomy" id="375757"/>
    <lineage>
        <taxon>Bacteria</taxon>
        <taxon>Bacillati</taxon>
        <taxon>Actinomycetota</taxon>
        <taxon>Actinomycetes</taxon>
        <taxon>Kitasatosporales</taxon>
        <taxon>Streptomycetaceae</taxon>
        <taxon>Streptomyces</taxon>
    </lineage>
</organism>
<keyword evidence="5" id="KW-0812">Transmembrane</keyword>
<dbReference type="Proteomes" id="UP001614394">
    <property type="component" value="Unassembled WGS sequence"/>
</dbReference>
<feature type="domain" description="FtsK" evidence="6">
    <location>
        <begin position="696"/>
        <end position="888"/>
    </location>
</feature>
<proteinExistence type="predicted"/>
<feature type="domain" description="FtsK" evidence="6">
    <location>
        <begin position="1031"/>
        <end position="1225"/>
    </location>
</feature>
<feature type="transmembrane region" description="Helical" evidence="5">
    <location>
        <begin position="232"/>
        <end position="249"/>
    </location>
</feature>
<reference evidence="7 8" key="1">
    <citation type="submission" date="2024-10" db="EMBL/GenBank/DDBJ databases">
        <title>The Natural Products Discovery Center: Release of the First 8490 Sequenced Strains for Exploring Actinobacteria Biosynthetic Diversity.</title>
        <authorList>
            <person name="Kalkreuter E."/>
            <person name="Kautsar S.A."/>
            <person name="Yang D."/>
            <person name="Bader C.D."/>
            <person name="Teijaro C.N."/>
            <person name="Fluegel L."/>
            <person name="Davis C.M."/>
            <person name="Simpson J.R."/>
            <person name="Lauterbach L."/>
            <person name="Steele A.D."/>
            <person name="Gui C."/>
            <person name="Meng S."/>
            <person name="Li G."/>
            <person name="Viehrig K."/>
            <person name="Ye F."/>
            <person name="Su P."/>
            <person name="Kiefer A.F."/>
            <person name="Nichols A."/>
            <person name="Cepeda A.J."/>
            <person name="Yan W."/>
            <person name="Fan B."/>
            <person name="Jiang Y."/>
            <person name="Adhikari A."/>
            <person name="Zheng C.-J."/>
            <person name="Schuster L."/>
            <person name="Cowan T.M."/>
            <person name="Smanski M.J."/>
            <person name="Chevrette M.G."/>
            <person name="De Carvalho L.P.S."/>
            <person name="Shen B."/>
        </authorList>
    </citation>
    <scope>NUCLEOTIDE SEQUENCE [LARGE SCALE GENOMIC DNA]</scope>
    <source>
        <strain evidence="7 8">NPDC053399</strain>
    </source>
</reference>
<feature type="region of interest" description="Disordered" evidence="4">
    <location>
        <begin position="551"/>
        <end position="579"/>
    </location>
</feature>
<dbReference type="InterPro" id="IPR003593">
    <property type="entry name" value="AAA+_ATPase"/>
</dbReference>
<feature type="compositionally biased region" description="Polar residues" evidence="4">
    <location>
        <begin position="551"/>
        <end position="566"/>
    </location>
</feature>
<evidence type="ECO:0000313" key="8">
    <source>
        <dbReference type="Proteomes" id="UP001614394"/>
    </source>
</evidence>
<feature type="binding site" evidence="3">
    <location>
        <begin position="1048"/>
        <end position="1055"/>
    </location>
    <ligand>
        <name>ATP</name>
        <dbReference type="ChEBI" id="CHEBI:30616"/>
    </ligand>
</feature>
<keyword evidence="5" id="KW-0472">Membrane</keyword>
<dbReference type="CDD" id="cd01983">
    <property type="entry name" value="SIMIBI"/>
    <property type="match status" value="1"/>
</dbReference>
<feature type="compositionally biased region" description="Low complexity" evidence="4">
    <location>
        <begin position="567"/>
        <end position="579"/>
    </location>
</feature>
<dbReference type="InterPro" id="IPR050206">
    <property type="entry name" value="FtsK/SpoIIIE/SftA"/>
</dbReference>
<keyword evidence="1 3" id="KW-0547">Nucleotide-binding</keyword>
<accession>A0ABW8CE39</accession>
<comment type="caution">
    <text evidence="7">The sequence shown here is derived from an EMBL/GenBank/DDBJ whole genome shotgun (WGS) entry which is preliminary data.</text>
</comment>
<evidence type="ECO:0000256" key="2">
    <source>
        <dbReference type="ARBA" id="ARBA00022840"/>
    </source>
</evidence>
<feature type="transmembrane region" description="Helical" evidence="5">
    <location>
        <begin position="256"/>
        <end position="273"/>
    </location>
</feature>
<dbReference type="SMART" id="SM00382">
    <property type="entry name" value="AAA"/>
    <property type="match status" value="3"/>
</dbReference>
<name>A0ABW8CE39_9ACTN</name>
<evidence type="ECO:0000256" key="1">
    <source>
        <dbReference type="ARBA" id="ARBA00022741"/>
    </source>
</evidence>
<evidence type="ECO:0000256" key="4">
    <source>
        <dbReference type="SAM" id="MobiDB-lite"/>
    </source>
</evidence>
<dbReference type="Gene3D" id="3.40.50.300">
    <property type="entry name" value="P-loop containing nucleotide triphosphate hydrolases"/>
    <property type="match status" value="4"/>
</dbReference>
<protein>
    <submittedName>
        <fullName evidence="7">FtsK/SpoIIIE domain-containing protein</fullName>
    </submittedName>
</protein>
<evidence type="ECO:0000256" key="3">
    <source>
        <dbReference type="PROSITE-ProRule" id="PRU00289"/>
    </source>
</evidence>
<feature type="binding site" evidence="3">
    <location>
        <begin position="714"/>
        <end position="721"/>
    </location>
    <ligand>
        <name>ATP</name>
        <dbReference type="ChEBI" id="CHEBI:30616"/>
    </ligand>
</feature>
<dbReference type="EMBL" id="JBITYG010000010">
    <property type="protein sequence ID" value="MFI9104719.1"/>
    <property type="molecule type" value="Genomic_DNA"/>
</dbReference>
<dbReference type="InterPro" id="IPR027417">
    <property type="entry name" value="P-loop_NTPase"/>
</dbReference>
<gene>
    <name evidence="7" type="ORF">ACIGXA_29820</name>
</gene>
<dbReference type="SUPFAM" id="SSF52540">
    <property type="entry name" value="P-loop containing nucleoside triphosphate hydrolases"/>
    <property type="match status" value="3"/>
</dbReference>
<evidence type="ECO:0000313" key="7">
    <source>
        <dbReference type="EMBL" id="MFI9104719.1"/>
    </source>
</evidence>
<dbReference type="PROSITE" id="PS50901">
    <property type="entry name" value="FTSK"/>
    <property type="match status" value="2"/>
</dbReference>
<dbReference type="RefSeq" id="WP_399655330.1">
    <property type="nucleotide sequence ID" value="NZ_JBITYG010000010.1"/>
</dbReference>
<dbReference type="PANTHER" id="PTHR22683:SF1">
    <property type="entry name" value="TYPE VII SECRETION SYSTEM PROTEIN ESSC"/>
    <property type="match status" value="1"/>
</dbReference>
<keyword evidence="5" id="KW-1133">Transmembrane helix</keyword>
<sequence length="1520" mass="162111">MRLTLTVVDPLGGNRADVVLDADAASTVADIARELDRQVGGDGAAIISISGGTARQPGSPALYVDGYAVDPARTVAESPLREGAVVSLYDPAGCLPGEPAGVVELRVAGGPDAGAVHRLGIGRVEIGRGTSVRIRIEDSELAERAAVLSVGMGGTCQVTIDGATRDWPLGEQIALGNSLLELGPYIPPNAALHPGDDGSTLDYNRPPRMLPPERTTLFRLPSPPGDINARPLPWLMALMPLVMSVTMAFMMHRMMYLLMAVVSPMVMIGNYFMDKKNGRKSHTKTVTEYRAHKERIETDAQEALQAERQDRAAASPDPATVLNTATGPRTRLWERRRSDTDHLLLRVGTAKLPSEVVLDDPEQDEHRRQVAWEIDDAPVAVELRRLGVVGFAAPGDSVRAMGRWAVAQAAALHSPMDVQFYVLTDASGQESWDWVRWLPHSRPTDGQDASALLGTDAETVAARIAELTSILDGRQKAKQKAGSASNHAAFFKDPDIVVVFDGSRRLRSLPGVVALLREGPAVGMYALCLDSEERFLPGECQAVVIAEFETPAQNPSPHQSPNQNRIPAQGQAPVGQPAAQQGGFPSLNAWYEGSQASTATAVEPAAGSFRLRVDQSGAARLRKVRPDLVSPAWCARLARCLSPIRDISGDAEDSAIPGSSRLLDVLELEPPTGDAIAARWRLSPISTQAVVGESYDGPFAIDIRKDGPHGLIAGTTGSGKSELLQTIVASLAVANTPEAMTFVLIDYKGGSAFKDCVQLPHTVGMVTDLDAHLVERALESLGAELKRREHILAEAGAKDIEDYTDLMKRQPGLKPMPRLLIVIDEFASMVRELPDFVTGLVNIAQRGRSLGIHLILATQRPSGVVSPEIRANTNLRIALRVTDASESSDVIDAPDAGTISKSTPGRAYVRLGATSLVPFQSGRVGGRRPGAVDPTVASPWVGLVEWSQLGRPVPRRPAGAKGEEDEITDLKVLVEAVCEANERLGIPPQHSPWLPALPDTLLLDDLPVPVTTGALPPAPYGIEDLPALQARRPVAVDFSTFGHLLVAGAPRSGRSQLLRTIAGSLARTHSVRDVHIYGIDCGNGALNALSRLPHCGAVVGRAQTERAIRLIGRLKAEMTRRQEVLAADGYADIGEQRGGVPEEDQLAHIVVLLDRWEGWLPSLGELDHGALTDDLFTMLREGASVGIHVIITGDRTLMAGRIATLTEDKMAFRLSDRSDFSLISVNPRKVPDEIAPGRAYRAESGIETQVALLDPDASGQGQAAAITAIGAAVLERDADVPRSRRPFKVDVLPSRLSFADAWEMRDTDAARSPLWGLVGVGGDEIMGYGPDLSDGLPAFVIGGPGKSGRSTVLLSLARSYLKQGSRIIVVAPRPSPLRDLAGTEGVLGVFTESDLSAEDLTKALEAAGESPAVVLLDDAELLRDIDAKDVLRDIIARGTDLRRALVLAGSEEDICSGFSGWQVDAKKARRGALLSPQQTMSGELIGVRLARSSAGGQVTPGRALLHLGDGEPRTVTVPLA</sequence>
<keyword evidence="2 3" id="KW-0067">ATP-binding</keyword>
<keyword evidence="8" id="KW-1185">Reference proteome</keyword>
<dbReference type="Pfam" id="PF01580">
    <property type="entry name" value="FtsK_SpoIIIE"/>
    <property type="match status" value="2"/>
</dbReference>
<evidence type="ECO:0000259" key="6">
    <source>
        <dbReference type="PROSITE" id="PS50901"/>
    </source>
</evidence>